<comment type="caution">
    <text evidence="3">The sequence shown here is derived from an EMBL/GenBank/DDBJ whole genome shotgun (WGS) entry which is preliminary data.</text>
</comment>
<dbReference type="InterPro" id="IPR043502">
    <property type="entry name" value="DNA/RNA_pol_sf"/>
</dbReference>
<protein>
    <submittedName>
        <fullName evidence="3">Reverse transcriptase domain-containing protein</fullName>
    </submittedName>
</protein>
<proteinExistence type="predicted"/>
<feature type="domain" description="Integrase catalytic" evidence="2">
    <location>
        <begin position="909"/>
        <end position="1002"/>
    </location>
</feature>
<reference evidence="3" key="2">
    <citation type="submission" date="2022-01" db="EMBL/GenBank/DDBJ databases">
        <authorList>
            <person name="Yamashiro T."/>
            <person name="Shiraishi A."/>
            <person name="Satake H."/>
            <person name="Nakayama K."/>
        </authorList>
    </citation>
    <scope>NUCLEOTIDE SEQUENCE</scope>
</reference>
<dbReference type="CDD" id="cd01647">
    <property type="entry name" value="RT_LTR"/>
    <property type="match status" value="1"/>
</dbReference>
<keyword evidence="3" id="KW-0808">Transferase</keyword>
<dbReference type="InterPro" id="IPR036397">
    <property type="entry name" value="RNaseH_sf"/>
</dbReference>
<evidence type="ECO:0000256" key="1">
    <source>
        <dbReference type="SAM" id="MobiDB-lite"/>
    </source>
</evidence>
<dbReference type="InterPro" id="IPR050951">
    <property type="entry name" value="Retrovirus_Pol_polyprotein"/>
</dbReference>
<keyword evidence="4" id="KW-1185">Reference proteome</keyword>
<reference evidence="3" key="1">
    <citation type="journal article" date="2022" name="Int. J. Mol. Sci.">
        <title>Draft Genome of Tanacetum Coccineum: Genomic Comparison of Closely Related Tanacetum-Family Plants.</title>
        <authorList>
            <person name="Yamashiro T."/>
            <person name="Shiraishi A."/>
            <person name="Nakayama K."/>
            <person name="Satake H."/>
        </authorList>
    </citation>
    <scope>NUCLEOTIDE SEQUENCE</scope>
</reference>
<name>A0ABQ5F8J2_9ASTR</name>
<sequence>MSIHNPRVLNINYFCNFLDILQNYDDEPMWAADHVVALTPGSAITIPETANEFAIKGNHLTLVKGNQFNGRTKTDPHKHIHEFLVICDIFKYKDTENEAVRLMMFPLSLTGEEKTWLDELNERTIETWDELRTAFISRFFPLSSFPPTPQRNTRFLSTRKRISNRRLASYKGNALKLSWSQSVQRQHYQNLLSWSKRNNPRSFKFHSWCKTQPNLKGYNSKAYQPPQSRNELVNAVFTRSGKSYNPPVNQNNQQNDSETLINFDSDDEDEEPTPHPKTQNPKPVKETPLPKPYKPKIPYPQRLRKEKMEAQYGKFLDMIRAVRINVPLIDVLAGMPNYGKFLKELISNKHKVKQIFAAFLSDESSAMIQNKVPPKLGDPGSFLIPCNFDKTFSCNALADLGANINLMSIDVIDEILEEDFDALLDEGSKILHSIEGTLLEEEIFAEFDEFMAMTADENSDSESDTEDKPFEKITINTNYKIKTSLEEPPTDLELKPLPDNLEYVFLEEPSFLPVIISSLLSKDKKSKLIYVLKKHKQAFAWKMTDILGICPSFCKHKIQLLDDKKPVVQKQRRLNPKMQEVVKKEIVKLLDTGIIYPIADSPWVSLIYCVPKKGGITVVTNENDELVPTRTITGWRVCIDYRKLNEETAKDHFPLPFMDQMLERLTGNKYFYFLDGFFGYFQIPIDPNDQEKTTFTCPFRTYAYRRMPFGLCNAPATFQRYAHLVLNWEKCHFMVKEGIVLGHKVSSDGLEVDKAKIDVISKLPPHTNIKSIRSFLEHAGFYRRFIKDFSKIARPLTKLLEKDIPFEFDDECRRAFESLKEKLTCAPMIEPYLFKVCLDGMIRRCISGPETQIILDQCHHGPAGGHYRPNITAKKVLDSGFYSPTIIKEAHTLVHLCEAFQRTRNISKRDEMPLNNIQVCEIFDIWGIDFMGPFPKSYKFEYILVDVNYVSKWAEAQALPTNDARVVVAFLKKLFCRFRMPKALISDRVENINRALKSILEKTVKDNPVIWSRKLNDALWAFLTAYKTPTGTTPYKLIYGKSCHLPFEIEHRAYWALKNCNPDLIDAGEKRMF</sequence>
<dbReference type="PROSITE" id="PS50994">
    <property type="entry name" value="INTEGRASE"/>
    <property type="match status" value="1"/>
</dbReference>
<dbReference type="InterPro" id="IPR000477">
    <property type="entry name" value="RT_dom"/>
</dbReference>
<dbReference type="GO" id="GO:0003964">
    <property type="term" value="F:RNA-directed DNA polymerase activity"/>
    <property type="evidence" value="ECO:0007669"/>
    <property type="project" value="UniProtKB-KW"/>
</dbReference>
<evidence type="ECO:0000313" key="3">
    <source>
        <dbReference type="EMBL" id="GJT59716.1"/>
    </source>
</evidence>
<evidence type="ECO:0000259" key="2">
    <source>
        <dbReference type="PROSITE" id="PS50994"/>
    </source>
</evidence>
<dbReference type="InterPro" id="IPR005162">
    <property type="entry name" value="Retrotrans_gag_dom"/>
</dbReference>
<gene>
    <name evidence="3" type="ORF">Tco_1003249</name>
</gene>
<accession>A0ABQ5F8J2</accession>
<dbReference type="EMBL" id="BQNB010017133">
    <property type="protein sequence ID" value="GJT59716.1"/>
    <property type="molecule type" value="Genomic_DNA"/>
</dbReference>
<dbReference type="Pfam" id="PF03732">
    <property type="entry name" value="Retrotrans_gag"/>
    <property type="match status" value="1"/>
</dbReference>
<dbReference type="Gene3D" id="3.30.70.270">
    <property type="match status" value="3"/>
</dbReference>
<dbReference type="Gene3D" id="3.10.10.10">
    <property type="entry name" value="HIV Type 1 Reverse Transcriptase, subunit A, domain 1"/>
    <property type="match status" value="1"/>
</dbReference>
<dbReference type="InterPro" id="IPR043128">
    <property type="entry name" value="Rev_trsase/Diguanyl_cyclase"/>
</dbReference>
<dbReference type="SUPFAM" id="SSF53098">
    <property type="entry name" value="Ribonuclease H-like"/>
    <property type="match status" value="1"/>
</dbReference>
<keyword evidence="3" id="KW-0695">RNA-directed DNA polymerase</keyword>
<keyword evidence="3" id="KW-0548">Nucleotidyltransferase</keyword>
<dbReference type="SUPFAM" id="SSF56672">
    <property type="entry name" value="DNA/RNA polymerases"/>
    <property type="match status" value="1"/>
</dbReference>
<dbReference type="InterPro" id="IPR012337">
    <property type="entry name" value="RNaseH-like_sf"/>
</dbReference>
<dbReference type="Pfam" id="PF00078">
    <property type="entry name" value="RVT_1"/>
    <property type="match status" value="1"/>
</dbReference>
<dbReference type="Proteomes" id="UP001151760">
    <property type="component" value="Unassembled WGS sequence"/>
</dbReference>
<feature type="region of interest" description="Disordered" evidence="1">
    <location>
        <begin position="240"/>
        <end position="301"/>
    </location>
</feature>
<feature type="compositionally biased region" description="Pro residues" evidence="1">
    <location>
        <begin position="289"/>
        <end position="298"/>
    </location>
</feature>
<dbReference type="Gene3D" id="3.30.420.10">
    <property type="entry name" value="Ribonuclease H-like superfamily/Ribonuclease H"/>
    <property type="match status" value="2"/>
</dbReference>
<organism evidence="3 4">
    <name type="scientific">Tanacetum coccineum</name>
    <dbReference type="NCBI Taxonomy" id="301880"/>
    <lineage>
        <taxon>Eukaryota</taxon>
        <taxon>Viridiplantae</taxon>
        <taxon>Streptophyta</taxon>
        <taxon>Embryophyta</taxon>
        <taxon>Tracheophyta</taxon>
        <taxon>Spermatophyta</taxon>
        <taxon>Magnoliopsida</taxon>
        <taxon>eudicotyledons</taxon>
        <taxon>Gunneridae</taxon>
        <taxon>Pentapetalae</taxon>
        <taxon>asterids</taxon>
        <taxon>campanulids</taxon>
        <taxon>Asterales</taxon>
        <taxon>Asteraceae</taxon>
        <taxon>Asteroideae</taxon>
        <taxon>Anthemideae</taxon>
        <taxon>Anthemidinae</taxon>
        <taxon>Tanacetum</taxon>
    </lineage>
</organism>
<dbReference type="PANTHER" id="PTHR37984">
    <property type="entry name" value="PROTEIN CBG26694"/>
    <property type="match status" value="1"/>
</dbReference>
<dbReference type="PANTHER" id="PTHR37984:SF5">
    <property type="entry name" value="PROTEIN NYNRIN-LIKE"/>
    <property type="match status" value="1"/>
</dbReference>
<evidence type="ECO:0000313" key="4">
    <source>
        <dbReference type="Proteomes" id="UP001151760"/>
    </source>
</evidence>
<dbReference type="InterPro" id="IPR001584">
    <property type="entry name" value="Integrase_cat-core"/>
</dbReference>